<organism evidence="2 3">
    <name type="scientific">Balneatrix alpica</name>
    <dbReference type="NCBI Taxonomy" id="75684"/>
    <lineage>
        <taxon>Bacteria</taxon>
        <taxon>Pseudomonadati</taxon>
        <taxon>Pseudomonadota</taxon>
        <taxon>Gammaproteobacteria</taxon>
        <taxon>Oceanospirillales</taxon>
        <taxon>Balneatrichaceae</taxon>
        <taxon>Balneatrix</taxon>
    </lineage>
</organism>
<gene>
    <name evidence="2" type="ORF">ACFFLH_10270</name>
</gene>
<dbReference type="EMBL" id="JBHLZN010000003">
    <property type="protein sequence ID" value="MFB9886798.1"/>
    <property type="molecule type" value="Genomic_DNA"/>
</dbReference>
<keyword evidence="3" id="KW-1185">Reference proteome</keyword>
<proteinExistence type="predicted"/>
<dbReference type="Proteomes" id="UP001589628">
    <property type="component" value="Unassembled WGS sequence"/>
</dbReference>
<sequence length="104" mass="11586">MKDTLNQQMQSLLQPVQQMVGIQTKMLEALAAEQMACTQKCVEATMQQAKALSQCESPEEVLQLQQEFNKAMESTLTQAGGRNLAIFEETRQALLKLAEQGLNK</sequence>
<protein>
    <submittedName>
        <fullName evidence="2">Phasin family protein</fullName>
    </submittedName>
</protein>
<evidence type="ECO:0000313" key="3">
    <source>
        <dbReference type="Proteomes" id="UP001589628"/>
    </source>
</evidence>
<evidence type="ECO:0000259" key="1">
    <source>
        <dbReference type="Pfam" id="PF09361"/>
    </source>
</evidence>
<comment type="caution">
    <text evidence="2">The sequence shown here is derived from an EMBL/GenBank/DDBJ whole genome shotgun (WGS) entry which is preliminary data.</text>
</comment>
<dbReference type="RefSeq" id="WP_027312360.1">
    <property type="nucleotide sequence ID" value="NZ_JAUESS010000001.1"/>
</dbReference>
<dbReference type="InterPro" id="IPR018968">
    <property type="entry name" value="Phasin"/>
</dbReference>
<feature type="domain" description="Phasin" evidence="1">
    <location>
        <begin position="4"/>
        <end position="100"/>
    </location>
</feature>
<dbReference type="Pfam" id="PF09361">
    <property type="entry name" value="Phasin_2"/>
    <property type="match status" value="1"/>
</dbReference>
<evidence type="ECO:0000313" key="2">
    <source>
        <dbReference type="EMBL" id="MFB9886798.1"/>
    </source>
</evidence>
<reference evidence="2 3" key="1">
    <citation type="submission" date="2024-09" db="EMBL/GenBank/DDBJ databases">
        <authorList>
            <person name="Sun Q."/>
            <person name="Mori K."/>
        </authorList>
    </citation>
    <scope>NUCLEOTIDE SEQUENCE [LARGE SCALE GENOMIC DNA]</scope>
    <source>
        <strain evidence="2 3">ATCC 51285</strain>
    </source>
</reference>
<name>A0ABV5ZDV7_9GAMM</name>
<accession>A0ABV5ZDV7</accession>